<dbReference type="Proteomes" id="UP000823388">
    <property type="component" value="Chromosome 3K"/>
</dbReference>
<dbReference type="EMBL" id="CM029041">
    <property type="protein sequence ID" value="KAG2625792.1"/>
    <property type="molecule type" value="Genomic_DNA"/>
</dbReference>
<reference evidence="1" key="1">
    <citation type="submission" date="2020-05" db="EMBL/GenBank/DDBJ databases">
        <title>WGS assembly of Panicum virgatum.</title>
        <authorList>
            <person name="Lovell J.T."/>
            <person name="Jenkins J."/>
            <person name="Shu S."/>
            <person name="Juenger T.E."/>
            <person name="Schmutz J."/>
        </authorList>
    </citation>
    <scope>NUCLEOTIDE SEQUENCE</scope>
    <source>
        <strain evidence="1">AP13</strain>
    </source>
</reference>
<organism evidence="1 2">
    <name type="scientific">Panicum virgatum</name>
    <name type="common">Blackwell switchgrass</name>
    <dbReference type="NCBI Taxonomy" id="38727"/>
    <lineage>
        <taxon>Eukaryota</taxon>
        <taxon>Viridiplantae</taxon>
        <taxon>Streptophyta</taxon>
        <taxon>Embryophyta</taxon>
        <taxon>Tracheophyta</taxon>
        <taxon>Spermatophyta</taxon>
        <taxon>Magnoliopsida</taxon>
        <taxon>Liliopsida</taxon>
        <taxon>Poales</taxon>
        <taxon>Poaceae</taxon>
        <taxon>PACMAD clade</taxon>
        <taxon>Panicoideae</taxon>
        <taxon>Panicodae</taxon>
        <taxon>Paniceae</taxon>
        <taxon>Panicinae</taxon>
        <taxon>Panicum</taxon>
        <taxon>Panicum sect. Hiantes</taxon>
    </lineage>
</organism>
<protein>
    <submittedName>
        <fullName evidence="1">Uncharacterized protein</fullName>
    </submittedName>
</protein>
<evidence type="ECO:0000313" key="1">
    <source>
        <dbReference type="EMBL" id="KAG2625792.1"/>
    </source>
</evidence>
<keyword evidence="2" id="KW-1185">Reference proteome</keyword>
<accession>A0A8T0UMT8</accession>
<gene>
    <name evidence="1" type="ORF">PVAP13_3KG300000</name>
</gene>
<name>A0A8T0UMT8_PANVG</name>
<comment type="caution">
    <text evidence="1">The sequence shown here is derived from an EMBL/GenBank/DDBJ whole genome shotgun (WGS) entry which is preliminary data.</text>
</comment>
<sequence length="97" mass="10588">MRNEGEETGQYFTASEMGKDTAADGYTKGKGQAMEAGPFAAAFQLNDYLFVFALLDYQFEIIFLGTEVNLQAGPWLLGVVICTSAPNHTRYLGVVLP</sequence>
<evidence type="ECO:0000313" key="2">
    <source>
        <dbReference type="Proteomes" id="UP000823388"/>
    </source>
</evidence>
<proteinExistence type="predicted"/>
<dbReference type="AlphaFoldDB" id="A0A8T0UMT8"/>